<accession>A0AAE9VZN2</accession>
<protein>
    <submittedName>
        <fullName evidence="1">Uncharacterized protein</fullName>
    </submittedName>
</protein>
<dbReference type="EMBL" id="OP712479">
    <property type="protein sequence ID" value="WBF77008.1"/>
    <property type="molecule type" value="Genomic_DNA"/>
</dbReference>
<gene>
    <name evidence="1" type="ORF">PSV3_00307</name>
</gene>
<organism evidence="1 2">
    <name type="scientific">Pseudomonas phage PSV3</name>
    <dbReference type="NCBI Taxonomy" id="3003632"/>
    <lineage>
        <taxon>Viruses</taxon>
        <taxon>Duplodnaviria</taxon>
        <taxon>Heunggongvirae</taxon>
        <taxon>Uroviricota</taxon>
        <taxon>Caudoviricetes</taxon>
        <taxon>Jondennisvirinae</taxon>
        <taxon>Septimatrevirus</taxon>
    </lineage>
</organism>
<name>A0AAE9VZN2_9CAUD</name>
<evidence type="ECO:0000313" key="1">
    <source>
        <dbReference type="EMBL" id="WBF77008.1"/>
    </source>
</evidence>
<sequence length="86" mass="9599">MPPLQELTYEITVGVSGPPNINVEVQFDFSNVPDPLPILITGTRAVKFDIVPEVPLNETWEWLSDNIVAVDGTEQRTDSDYRNARG</sequence>
<keyword evidence="2" id="KW-1185">Reference proteome</keyword>
<reference evidence="1 2" key="1">
    <citation type="submission" date="2022-10" db="EMBL/GenBank/DDBJ databases">
        <authorList>
            <person name="Li J.H."/>
            <person name="Ding Y.F."/>
            <person name="Wei Y.L."/>
        </authorList>
    </citation>
    <scope>NUCLEOTIDE SEQUENCE [LARGE SCALE GENOMIC DNA]</scope>
</reference>
<proteinExistence type="predicted"/>
<dbReference type="Proteomes" id="UP001212163">
    <property type="component" value="Segment"/>
</dbReference>
<evidence type="ECO:0000313" key="2">
    <source>
        <dbReference type="Proteomes" id="UP001212163"/>
    </source>
</evidence>